<gene>
    <name evidence="2" type="ORF">BT96DRAFT_75129</name>
</gene>
<dbReference type="AlphaFoldDB" id="A0A6A4HH80"/>
<organism evidence="2 3">
    <name type="scientific">Gymnopus androsaceus JB14</name>
    <dbReference type="NCBI Taxonomy" id="1447944"/>
    <lineage>
        <taxon>Eukaryota</taxon>
        <taxon>Fungi</taxon>
        <taxon>Dikarya</taxon>
        <taxon>Basidiomycota</taxon>
        <taxon>Agaricomycotina</taxon>
        <taxon>Agaricomycetes</taxon>
        <taxon>Agaricomycetidae</taxon>
        <taxon>Agaricales</taxon>
        <taxon>Marasmiineae</taxon>
        <taxon>Omphalotaceae</taxon>
        <taxon>Gymnopus</taxon>
    </lineage>
</organism>
<name>A0A6A4HH80_9AGAR</name>
<keyword evidence="3" id="KW-1185">Reference proteome</keyword>
<dbReference type="Proteomes" id="UP000799118">
    <property type="component" value="Unassembled WGS sequence"/>
</dbReference>
<reference evidence="2" key="1">
    <citation type="journal article" date="2019" name="Environ. Microbiol.">
        <title>Fungal ecological strategies reflected in gene transcription - a case study of two litter decomposers.</title>
        <authorList>
            <person name="Barbi F."/>
            <person name="Kohler A."/>
            <person name="Barry K."/>
            <person name="Baskaran P."/>
            <person name="Daum C."/>
            <person name="Fauchery L."/>
            <person name="Ihrmark K."/>
            <person name="Kuo A."/>
            <person name="LaButti K."/>
            <person name="Lipzen A."/>
            <person name="Morin E."/>
            <person name="Grigoriev I.V."/>
            <person name="Henrissat B."/>
            <person name="Lindahl B."/>
            <person name="Martin F."/>
        </authorList>
    </citation>
    <scope>NUCLEOTIDE SEQUENCE</scope>
    <source>
        <strain evidence="2">JB14</strain>
    </source>
</reference>
<dbReference type="EMBL" id="ML769498">
    <property type="protein sequence ID" value="KAE9397366.1"/>
    <property type="molecule type" value="Genomic_DNA"/>
</dbReference>
<feature type="chain" id="PRO_5025581605" evidence="1">
    <location>
        <begin position="21"/>
        <end position="169"/>
    </location>
</feature>
<protein>
    <submittedName>
        <fullName evidence="2">Uncharacterized protein</fullName>
    </submittedName>
</protein>
<proteinExistence type="predicted"/>
<accession>A0A6A4HH80</accession>
<sequence length="169" mass="19361">MKVSLAIPLISTFFSQISRAASVSSYNETALLSFGAVNLADWQEAYQKAVGFVFKLTNEEKIELITRSDITSQNLTALDFDDNVISPPAVFLCVRVLSRFSCRYDMGQRSCQSALYCCWKGALFRWCTSHQWANVAAIGLFSMGWAWSQRLRTRFLFEWHLVRNRYQGD</sequence>
<evidence type="ECO:0000313" key="3">
    <source>
        <dbReference type="Proteomes" id="UP000799118"/>
    </source>
</evidence>
<evidence type="ECO:0000313" key="2">
    <source>
        <dbReference type="EMBL" id="KAE9397366.1"/>
    </source>
</evidence>
<evidence type="ECO:0000256" key="1">
    <source>
        <dbReference type="SAM" id="SignalP"/>
    </source>
</evidence>
<feature type="signal peptide" evidence="1">
    <location>
        <begin position="1"/>
        <end position="20"/>
    </location>
</feature>
<keyword evidence="1" id="KW-0732">Signal</keyword>